<dbReference type="GO" id="GO:0003871">
    <property type="term" value="F:5-methyltetrahydropteroyltriglutamate-homocysteine S-methyltransferase activity"/>
    <property type="evidence" value="ECO:0007669"/>
    <property type="project" value="InterPro"/>
</dbReference>
<dbReference type="eggNOG" id="arCOG01876">
    <property type="taxonomic scope" value="Archaea"/>
</dbReference>
<dbReference type="InterPro" id="IPR002629">
    <property type="entry name" value="Met_Synth_C/arc"/>
</dbReference>
<evidence type="ECO:0000259" key="4">
    <source>
        <dbReference type="Pfam" id="PF01717"/>
    </source>
</evidence>
<gene>
    <name evidence="5" type="ordered locus">Metin_0543</name>
</gene>
<reference evidence="5" key="1">
    <citation type="submission" date="2010-04" db="EMBL/GenBank/DDBJ databases">
        <title>Complete sequence of Methanocaldococcus infernus ME.</title>
        <authorList>
            <consortium name="US DOE Joint Genome Institute"/>
            <person name="Lucas S."/>
            <person name="Copeland A."/>
            <person name="Lapidus A."/>
            <person name="Cheng J.-F."/>
            <person name="Bruce D."/>
            <person name="Goodwin L."/>
            <person name="Pitluck S."/>
            <person name="Munk A.C."/>
            <person name="Detter J.C."/>
            <person name="Han C."/>
            <person name="Tapia R."/>
            <person name="Land M."/>
            <person name="Hauser L."/>
            <person name="Kyrpides N."/>
            <person name="Mikhailova N."/>
            <person name="Sieprawska-Lupa M."/>
            <person name="Whitman W.B."/>
            <person name="Woyke T."/>
        </authorList>
    </citation>
    <scope>NUCLEOTIDE SEQUENCE [LARGE SCALE GENOMIC DNA]</scope>
    <source>
        <strain evidence="5">ME</strain>
    </source>
</reference>
<dbReference type="CDD" id="cd03311">
    <property type="entry name" value="CIMS_C_terminal_like"/>
    <property type="match status" value="1"/>
</dbReference>
<dbReference type="Gene3D" id="3.20.20.210">
    <property type="match status" value="1"/>
</dbReference>
<dbReference type="InterPro" id="IPR038071">
    <property type="entry name" value="UROD/MetE-like_sf"/>
</dbReference>
<proteinExistence type="predicted"/>
<dbReference type="STRING" id="573063.Metin_0543"/>
<comment type="cofactor">
    <cofactor evidence="1">
        <name>Zn(2+)</name>
        <dbReference type="ChEBI" id="CHEBI:29105"/>
    </cofactor>
</comment>
<name>D5VRL0_METIM</name>
<evidence type="ECO:0000256" key="3">
    <source>
        <dbReference type="ARBA" id="ARBA00022833"/>
    </source>
</evidence>
<dbReference type="NCBIfam" id="NF002119">
    <property type="entry name" value="PRK00957.1"/>
    <property type="match status" value="1"/>
</dbReference>
<feature type="domain" description="Cobalamin-independent methionine synthase MetE C-terminal/archaeal" evidence="4">
    <location>
        <begin position="1"/>
        <end position="302"/>
    </location>
</feature>
<dbReference type="GO" id="GO:0008270">
    <property type="term" value="F:zinc ion binding"/>
    <property type="evidence" value="ECO:0007669"/>
    <property type="project" value="InterPro"/>
</dbReference>
<dbReference type="GeneID" id="9131549"/>
<protein>
    <submittedName>
        <fullName evidence="5">Methionine synthase vitamin-B12 independent</fullName>
    </submittedName>
</protein>
<dbReference type="KEGG" id="mif:Metin_0543"/>
<keyword evidence="3" id="KW-0862">Zinc</keyword>
<sequence length="304" mass="34847">MKTTVVGSYPVVKKEREELIDKIKKIFGLYDEFEYSIEIAVRDQVTAGVEIISDGQVRGDMIEIFTKNLYGFEDKRVINRVEFIKPITLKDLIFAKRVAKKIDSKVEVKGIITGPCTIAYSVRDEFYSNKEELILDLARALRKEVEHLVRETNYIQIDEPILSTGIVDFDIAKRAIDIITKDLNVFFAMHVCGSIYNIIDELNEFNVSLLDHEFASNKKNLEVLDRIKKKVGFGCVNTKSKKVESVEEIKEIIKEGLEILKNNEFLSNNLHENVYIDPDCGMRLLSRDVAFKKLKNMVLAAKSI</sequence>
<evidence type="ECO:0000256" key="2">
    <source>
        <dbReference type="ARBA" id="ARBA00022723"/>
    </source>
</evidence>
<evidence type="ECO:0000256" key="1">
    <source>
        <dbReference type="ARBA" id="ARBA00001947"/>
    </source>
</evidence>
<dbReference type="RefSeq" id="WP_013099959.1">
    <property type="nucleotide sequence ID" value="NC_014122.1"/>
</dbReference>
<dbReference type="HOGENOM" id="CLU_040013_3_2_2"/>
<dbReference type="GO" id="GO:0009086">
    <property type="term" value="P:methionine biosynthetic process"/>
    <property type="evidence" value="ECO:0007669"/>
    <property type="project" value="InterPro"/>
</dbReference>
<accession>D5VRL0</accession>
<dbReference type="AlphaFoldDB" id="D5VRL0"/>
<dbReference type="OrthoDB" id="17656at2157"/>
<dbReference type="PANTHER" id="PTHR30519">
    <property type="entry name" value="5-METHYLTETRAHYDROPTEROYLTRIGLUTAMATE--HOMOCYSTEINE METHYLTRANSFERASE"/>
    <property type="match status" value="1"/>
</dbReference>
<dbReference type="Proteomes" id="UP000002061">
    <property type="component" value="Chromosome"/>
</dbReference>
<keyword evidence="2" id="KW-0479">Metal-binding</keyword>
<organism evidence="5 6">
    <name type="scientific">Methanocaldococcus infernus (strain DSM 11812 / JCM 15783 / ME)</name>
    <dbReference type="NCBI Taxonomy" id="573063"/>
    <lineage>
        <taxon>Archaea</taxon>
        <taxon>Methanobacteriati</taxon>
        <taxon>Methanobacteriota</taxon>
        <taxon>Methanomada group</taxon>
        <taxon>Methanococci</taxon>
        <taxon>Methanococcales</taxon>
        <taxon>Methanocaldococcaceae</taxon>
        <taxon>Methanocaldococcus</taxon>
    </lineage>
</organism>
<dbReference type="Pfam" id="PF01717">
    <property type="entry name" value="Meth_synt_2"/>
    <property type="match status" value="1"/>
</dbReference>
<dbReference type="SUPFAM" id="SSF51726">
    <property type="entry name" value="UROD/MetE-like"/>
    <property type="match status" value="1"/>
</dbReference>
<keyword evidence="6" id="KW-1185">Reference proteome</keyword>
<evidence type="ECO:0000313" key="5">
    <source>
        <dbReference type="EMBL" id="ADG13213.1"/>
    </source>
</evidence>
<evidence type="ECO:0000313" key="6">
    <source>
        <dbReference type="Proteomes" id="UP000002061"/>
    </source>
</evidence>
<dbReference type="EMBL" id="CP002009">
    <property type="protein sequence ID" value="ADG13213.1"/>
    <property type="molecule type" value="Genomic_DNA"/>
</dbReference>